<dbReference type="PANTHER" id="PTHR20856">
    <property type="entry name" value="DNA-DIRECTED RNA POLYMERASE I SUBUNIT 2"/>
    <property type="match status" value="1"/>
</dbReference>
<dbReference type="InterPro" id="IPR015712">
    <property type="entry name" value="DNA-dir_RNA_pol_su2"/>
</dbReference>
<dbReference type="InterPro" id="IPR037033">
    <property type="entry name" value="DNA-dir_RNAP_su2_hyb_sf"/>
</dbReference>
<comment type="cofactor">
    <cofactor evidence="1">
        <name>Zn(2+)</name>
        <dbReference type="ChEBI" id="CHEBI:29105"/>
    </cofactor>
</comment>
<reference evidence="23" key="1">
    <citation type="journal article" date="2020" name="mSystems">
        <title>Genome- and Community-Level Interaction Insights into Carbon Utilization and Element Cycling Functions of Hydrothermarchaeota in Hydrothermal Sediment.</title>
        <authorList>
            <person name="Zhou Z."/>
            <person name="Liu Y."/>
            <person name="Xu W."/>
            <person name="Pan J."/>
            <person name="Luo Z.H."/>
            <person name="Li M."/>
        </authorList>
    </citation>
    <scope>NUCLEOTIDE SEQUENCE [LARGE SCALE GENOMIC DNA]</scope>
    <source>
        <strain evidence="23">SpSt-1259</strain>
    </source>
</reference>
<comment type="function">
    <text evidence="15">DNA-dependent RNA polymerase catalyzes the transcription of DNA into RNA using the four ribonucleoside triphosphates as substrates.</text>
</comment>
<dbReference type="InterPro" id="IPR007647">
    <property type="entry name" value="RNA_pol_Rpb2_5"/>
</dbReference>
<dbReference type="InterPro" id="IPR007644">
    <property type="entry name" value="RNA_pol_bsu_protrusion"/>
</dbReference>
<feature type="domain" description="RNA polymerase beta subunit protrusion" evidence="19">
    <location>
        <begin position="42"/>
        <end position="411"/>
    </location>
</feature>
<evidence type="ECO:0000256" key="14">
    <source>
        <dbReference type="RuleBase" id="RU000434"/>
    </source>
</evidence>
<organism evidence="23">
    <name type="scientific">Fervidicoccus fontis</name>
    <dbReference type="NCBI Taxonomy" id="683846"/>
    <lineage>
        <taxon>Archaea</taxon>
        <taxon>Thermoproteota</taxon>
        <taxon>Thermoprotei</taxon>
        <taxon>Fervidicoccales</taxon>
        <taxon>Fervidicoccaceae</taxon>
        <taxon>Fervidicoccus</taxon>
    </lineage>
</organism>
<dbReference type="Pfam" id="PF04566">
    <property type="entry name" value="RNA_pol_Rpb2_4"/>
    <property type="match status" value="1"/>
</dbReference>
<evidence type="ECO:0000259" key="17">
    <source>
        <dbReference type="Pfam" id="PF04560"/>
    </source>
</evidence>
<dbReference type="CDD" id="cd00653">
    <property type="entry name" value="RNA_pol_B_RPB2"/>
    <property type="match status" value="1"/>
</dbReference>
<feature type="domain" description="DNA-directed RNA polymerase subunit 2 hybrid-binding" evidence="16">
    <location>
        <begin position="674"/>
        <end position="1045"/>
    </location>
</feature>
<comment type="catalytic activity">
    <reaction evidence="13 15">
        <text>RNA(n) + a ribonucleoside 5'-triphosphate = RNA(n+1) + diphosphate</text>
        <dbReference type="Rhea" id="RHEA:21248"/>
        <dbReference type="Rhea" id="RHEA-COMP:14527"/>
        <dbReference type="Rhea" id="RHEA-COMP:17342"/>
        <dbReference type="ChEBI" id="CHEBI:33019"/>
        <dbReference type="ChEBI" id="CHEBI:61557"/>
        <dbReference type="ChEBI" id="CHEBI:140395"/>
        <dbReference type="EC" id="2.7.7.6"/>
    </reaction>
</comment>
<dbReference type="InterPro" id="IPR037034">
    <property type="entry name" value="RNA_pol_Rpb2_2_sf"/>
</dbReference>
<dbReference type="FunFam" id="2.40.270.10:FF:000011">
    <property type="entry name" value="DNA-directed RNA polymerase subunit beta"/>
    <property type="match status" value="1"/>
</dbReference>
<evidence type="ECO:0000259" key="18">
    <source>
        <dbReference type="Pfam" id="PF04561"/>
    </source>
</evidence>
<dbReference type="InterPro" id="IPR007121">
    <property type="entry name" value="RNA_pol_bsu_CS"/>
</dbReference>
<dbReference type="Pfam" id="PF04561">
    <property type="entry name" value="RNA_pol_Rpb2_2"/>
    <property type="match status" value="1"/>
</dbReference>
<dbReference type="Pfam" id="PF04563">
    <property type="entry name" value="RNA_pol_Rpb2_1"/>
    <property type="match status" value="1"/>
</dbReference>
<evidence type="ECO:0000256" key="10">
    <source>
        <dbReference type="ARBA" id="ARBA00023125"/>
    </source>
</evidence>
<evidence type="ECO:0000256" key="1">
    <source>
        <dbReference type="ARBA" id="ARBA00001947"/>
    </source>
</evidence>
<evidence type="ECO:0000256" key="6">
    <source>
        <dbReference type="ARBA" id="ARBA00022679"/>
    </source>
</evidence>
<dbReference type="GO" id="GO:0005737">
    <property type="term" value="C:cytoplasm"/>
    <property type="evidence" value="ECO:0007669"/>
    <property type="project" value="UniProtKB-SubCell"/>
</dbReference>
<evidence type="ECO:0000256" key="15">
    <source>
        <dbReference type="RuleBase" id="RU363031"/>
    </source>
</evidence>
<evidence type="ECO:0000256" key="8">
    <source>
        <dbReference type="ARBA" id="ARBA00022723"/>
    </source>
</evidence>
<dbReference type="InterPro" id="IPR007120">
    <property type="entry name" value="DNA-dir_RNAP_su2_dom"/>
</dbReference>
<feature type="domain" description="RNA polymerase Rpb2" evidence="18">
    <location>
        <begin position="189"/>
        <end position="364"/>
    </location>
</feature>
<feature type="domain" description="RNA polymerase Rpb2" evidence="21">
    <location>
        <begin position="538"/>
        <end position="600"/>
    </location>
</feature>
<dbReference type="InterPro" id="IPR014724">
    <property type="entry name" value="RNA_pol_RPB2_OB-fold"/>
</dbReference>
<keyword evidence="7 15" id="KW-0548">Nucleotidyltransferase</keyword>
<dbReference type="Gene3D" id="3.90.1110.10">
    <property type="entry name" value="RNA polymerase Rpb2, domain 2"/>
    <property type="match status" value="1"/>
</dbReference>
<keyword evidence="9" id="KW-0862">Zinc</keyword>
<dbReference type="Gene3D" id="2.40.270.10">
    <property type="entry name" value="DNA-directed RNA polymerase, subunit 2, domain 6"/>
    <property type="match status" value="1"/>
</dbReference>
<name>A0A7C2UR87_9CREN</name>
<dbReference type="SUPFAM" id="SSF64484">
    <property type="entry name" value="beta and beta-prime subunits of DNA dependent RNA-polymerase"/>
    <property type="match status" value="1"/>
</dbReference>
<evidence type="ECO:0000259" key="19">
    <source>
        <dbReference type="Pfam" id="PF04563"/>
    </source>
</evidence>
<dbReference type="Pfam" id="PF00562">
    <property type="entry name" value="RNA_pol_Rpb2_6"/>
    <property type="match status" value="1"/>
</dbReference>
<dbReference type="InterPro" id="IPR019969">
    <property type="entry name" value="RNAP_Rpo2"/>
</dbReference>
<dbReference type="Gene3D" id="3.90.1800.10">
    <property type="entry name" value="RNA polymerase alpha subunit dimerisation domain"/>
    <property type="match status" value="1"/>
</dbReference>
<feature type="domain" description="RNA polymerase Rpb2" evidence="17">
    <location>
        <begin position="1047"/>
        <end position="1137"/>
    </location>
</feature>
<dbReference type="InterPro" id="IPR007645">
    <property type="entry name" value="RNA_pol_Rpb2_3"/>
</dbReference>
<dbReference type="Pfam" id="PF04560">
    <property type="entry name" value="RNA_pol_Rpb2_7"/>
    <property type="match status" value="1"/>
</dbReference>
<evidence type="ECO:0000256" key="9">
    <source>
        <dbReference type="ARBA" id="ARBA00022833"/>
    </source>
</evidence>
<proteinExistence type="inferred from homology"/>
<dbReference type="GO" id="GO:0003899">
    <property type="term" value="F:DNA-directed RNA polymerase activity"/>
    <property type="evidence" value="ECO:0007669"/>
    <property type="project" value="UniProtKB-EC"/>
</dbReference>
<dbReference type="PROSITE" id="PS01166">
    <property type="entry name" value="RNA_POL_BETA"/>
    <property type="match status" value="1"/>
</dbReference>
<gene>
    <name evidence="23" type="ORF">ENO36_04240</name>
</gene>
<evidence type="ECO:0000256" key="7">
    <source>
        <dbReference type="ARBA" id="ARBA00022695"/>
    </source>
</evidence>
<dbReference type="Gene3D" id="3.90.1100.10">
    <property type="match status" value="1"/>
</dbReference>
<dbReference type="NCBIfam" id="TIGR03670">
    <property type="entry name" value="rpoB_arch"/>
    <property type="match status" value="1"/>
</dbReference>
<protein>
    <recommendedName>
        <fullName evidence="15">DNA-directed RNA polymerase subunit beta</fullName>
        <ecNumber evidence="15">2.7.7.6</ecNumber>
    </recommendedName>
</protein>
<evidence type="ECO:0000313" key="23">
    <source>
        <dbReference type="EMBL" id="HEU98045.1"/>
    </source>
</evidence>
<evidence type="ECO:0000256" key="12">
    <source>
        <dbReference type="ARBA" id="ARBA00025838"/>
    </source>
</evidence>
<accession>A0A7C2UR87</accession>
<dbReference type="Proteomes" id="UP000885664">
    <property type="component" value="Unassembled WGS sequence"/>
</dbReference>
<keyword evidence="6 15" id="KW-0808">Transferase</keyword>
<keyword evidence="8" id="KW-0479">Metal-binding</keyword>
<dbReference type="AlphaFoldDB" id="A0A7C2UR87"/>
<evidence type="ECO:0000259" key="22">
    <source>
        <dbReference type="Pfam" id="PF04567"/>
    </source>
</evidence>
<evidence type="ECO:0000256" key="3">
    <source>
        <dbReference type="ARBA" id="ARBA00006835"/>
    </source>
</evidence>
<evidence type="ECO:0000256" key="2">
    <source>
        <dbReference type="ARBA" id="ARBA00004496"/>
    </source>
</evidence>
<sequence>MSTDSEDSYSIPSEPEKKTTVISFLNEENRWLLAKKFIEEQGLSRQHLDSYNRFIDEMLQEIIDEQDEVELSIKDVKFKLGKLEVLKPISREADGSEIEITPFEARVRNITYAAPMYLEISLYENGIESVQEKVYIGDLPVMVKSKLDPISSLSPEELIKINEDPYDPGGYFIINGTEKVLVAQEDMVTNRILVDEGKPNSNILYSAKVISSTGSYRISIVLDYHKDGTMSVSFGGIPGKVPFAILMRALGFESDKDIVYAVSLHPEVQNHLLPSLEVAKEIITTDDALDYIGGRVAIGQTREVRIERARQILDKYFMPHLGSTPVSRKDKGYFLAQMAAAVLELHLGWRQPDDRDHYGNKRLKLAGDLLATLFRSALKSFVKDLKYQAEKSLGRNRRFKISGIVRPDVLTEKMRHALATGTWVGGKTGVSQLLDRTNWMSMLSHLRRVVSPLSRSQPLFKARDLHGTQWGRMCPFETPEGPNCGLVKSLSLLTYITVGIDERKVKQTLLKLGVVPLDEAVKESAEKGENKYLGWSKVILNGKLIGFVADGEKLAKSIRQLRRRGELHHEVNVAFISHENVREVYVNTDPGRIRRPLILLKNGKPLITKRDIDQLKKGEKKFSDLVKEGKIEYLDADEEENAYIALSPQDLLNENAADYTHLEVWVPGIFGTSASTIPYADHNQSPRNVYQSAMVKQALGLYAANFTMRTDSRAHLLHHPERPLVQTKPLGVIGYNDRPAGQNAVVAIMSFTGYNIEDALIFNKSSVERGFMRSTFYRLYVTEEKKYPGGQEDKIEIPESGVKGYRGVEIYRKLDPDGIISPEVEVKDGEALIGKTSPPRFLEEFREYGFGANVRKDTSVTIRYGERGVVDSVFLSETQEGDKLVKVRVRDYRIPEIGDKFASRHGQKGVIGMLIPQYDMPYTEEGIVPDIIINPHAFPSRMTLGQLLETLAGKTAALTGKFVDATPFSKEPVEEIKLRLLKKGFSPDGREVMYDGRTGEVIGKPIMIGIVYYQRLHHIVADKFHARARGPVQLLTRQPTEGRAREGGLRFGEMERDVLIGHGTAMLLRERLLESSDKTIVYVCSKCGHIGWYDRNRNVYVCPIHGDKGEMHPVEIAYGFKLLLQEMMSMGIMPRLKVSDFIDEQVR</sequence>
<keyword evidence="11 15" id="KW-0804">Transcription</keyword>
<evidence type="ECO:0000256" key="13">
    <source>
        <dbReference type="ARBA" id="ARBA00048552"/>
    </source>
</evidence>
<comment type="subcellular location">
    <subcellularLocation>
        <location evidence="2">Cytoplasm</location>
    </subcellularLocation>
</comment>
<feature type="domain" description="RNA polymerase Rpb2" evidence="20">
    <location>
        <begin position="432"/>
        <end position="496"/>
    </location>
</feature>
<comment type="caution">
    <text evidence="23">The sequence shown here is derived from an EMBL/GenBank/DDBJ whole genome shotgun (WGS) entry which is preliminary data.</text>
</comment>
<dbReference type="InterPro" id="IPR007642">
    <property type="entry name" value="RNA_pol_Rpb2_2"/>
</dbReference>
<comment type="similarity">
    <text evidence="3 14">Belongs to the RNA polymerase beta chain family.</text>
</comment>
<dbReference type="Gene3D" id="2.40.50.150">
    <property type="match status" value="1"/>
</dbReference>
<keyword evidence="10" id="KW-0238">DNA-binding</keyword>
<keyword evidence="4 15" id="KW-0240">DNA-directed RNA polymerase</keyword>
<feature type="domain" description="RNA polymerase Rpb2" evidence="22">
    <location>
        <begin position="622"/>
        <end position="660"/>
    </location>
</feature>
<dbReference type="GO" id="GO:0032549">
    <property type="term" value="F:ribonucleoside binding"/>
    <property type="evidence" value="ECO:0007669"/>
    <property type="project" value="InterPro"/>
</dbReference>
<evidence type="ECO:0000256" key="5">
    <source>
        <dbReference type="ARBA" id="ARBA00022490"/>
    </source>
</evidence>
<dbReference type="EC" id="2.7.7.6" evidence="15"/>
<dbReference type="GO" id="GO:0006351">
    <property type="term" value="P:DNA-templated transcription"/>
    <property type="evidence" value="ECO:0007669"/>
    <property type="project" value="InterPro"/>
</dbReference>
<dbReference type="NCBIfam" id="NF006335">
    <property type="entry name" value="PRK08565.1"/>
    <property type="match status" value="1"/>
</dbReference>
<dbReference type="InterPro" id="IPR007641">
    <property type="entry name" value="RNA_pol_Rpb2_7"/>
</dbReference>
<dbReference type="GO" id="GO:0008270">
    <property type="term" value="F:zinc ion binding"/>
    <property type="evidence" value="ECO:0007669"/>
    <property type="project" value="InterPro"/>
</dbReference>
<evidence type="ECO:0000259" key="16">
    <source>
        <dbReference type="Pfam" id="PF00562"/>
    </source>
</evidence>
<dbReference type="Gene3D" id="3.90.1070.20">
    <property type="match status" value="1"/>
</dbReference>
<keyword evidence="5" id="KW-0963">Cytoplasm</keyword>
<dbReference type="GO" id="GO:0000428">
    <property type="term" value="C:DNA-directed RNA polymerase complex"/>
    <property type="evidence" value="ECO:0007669"/>
    <property type="project" value="UniProtKB-KW"/>
</dbReference>
<evidence type="ECO:0000259" key="20">
    <source>
        <dbReference type="Pfam" id="PF04565"/>
    </source>
</evidence>
<dbReference type="NCBIfam" id="NF007175">
    <property type="entry name" value="PRK09606.1"/>
    <property type="match status" value="1"/>
</dbReference>
<dbReference type="EMBL" id="DSFE01000093">
    <property type="protein sequence ID" value="HEU98045.1"/>
    <property type="molecule type" value="Genomic_DNA"/>
</dbReference>
<dbReference type="GO" id="GO:0003677">
    <property type="term" value="F:DNA binding"/>
    <property type="evidence" value="ECO:0007669"/>
    <property type="project" value="UniProtKB-KW"/>
</dbReference>
<evidence type="ECO:0000259" key="21">
    <source>
        <dbReference type="Pfam" id="PF04566"/>
    </source>
</evidence>
<dbReference type="Pfam" id="PF04565">
    <property type="entry name" value="RNA_pol_Rpb2_3"/>
    <property type="match status" value="1"/>
</dbReference>
<evidence type="ECO:0000256" key="4">
    <source>
        <dbReference type="ARBA" id="ARBA00022478"/>
    </source>
</evidence>
<comment type="subunit">
    <text evidence="12">Part of the RNA polymerase complex.</text>
</comment>
<evidence type="ECO:0000256" key="11">
    <source>
        <dbReference type="ARBA" id="ARBA00023163"/>
    </source>
</evidence>
<dbReference type="Pfam" id="PF04567">
    <property type="entry name" value="RNA_pol_Rpb2_5"/>
    <property type="match status" value="1"/>
</dbReference>
<dbReference type="InterPro" id="IPR007646">
    <property type="entry name" value="RNA_pol_Rpb2_4"/>
</dbReference>